<protein>
    <recommendedName>
        <fullName evidence="3">Methyl-accepting chemotaxis protein</fullName>
    </recommendedName>
</protein>
<dbReference type="Proteomes" id="UP001556040">
    <property type="component" value="Unassembled WGS sequence"/>
</dbReference>
<name>A0ABV3Q8W3_9BACL</name>
<dbReference type="EMBL" id="JBFMIA010000385">
    <property type="protein sequence ID" value="MEW9503666.1"/>
    <property type="molecule type" value="Genomic_DNA"/>
</dbReference>
<accession>A0ABV3Q8W3</accession>
<evidence type="ECO:0000313" key="2">
    <source>
        <dbReference type="Proteomes" id="UP001556040"/>
    </source>
</evidence>
<evidence type="ECO:0008006" key="3">
    <source>
        <dbReference type="Google" id="ProtNLM"/>
    </source>
</evidence>
<organism evidence="1 2">
    <name type="scientific">Jeotgalibacillus marinus</name>
    <dbReference type="NCBI Taxonomy" id="86667"/>
    <lineage>
        <taxon>Bacteria</taxon>
        <taxon>Bacillati</taxon>
        <taxon>Bacillota</taxon>
        <taxon>Bacilli</taxon>
        <taxon>Bacillales</taxon>
        <taxon>Caryophanaceae</taxon>
        <taxon>Jeotgalibacillus</taxon>
    </lineage>
</organism>
<sequence>KTVDDNTESILIVGSSITQLSDSIHLKVEETQAHVDTIDEDVTRVSSQMSELSVDVDGISTSVKSLESDF</sequence>
<keyword evidence="2" id="KW-1185">Reference proteome</keyword>
<dbReference type="RefSeq" id="WP_367781125.1">
    <property type="nucleotide sequence ID" value="NZ_JBFMIA010000385.1"/>
</dbReference>
<feature type="non-terminal residue" evidence="1">
    <location>
        <position position="1"/>
    </location>
</feature>
<comment type="caution">
    <text evidence="1">The sequence shown here is derived from an EMBL/GenBank/DDBJ whole genome shotgun (WGS) entry which is preliminary data.</text>
</comment>
<evidence type="ECO:0000313" key="1">
    <source>
        <dbReference type="EMBL" id="MEW9503666.1"/>
    </source>
</evidence>
<proteinExistence type="predicted"/>
<feature type="non-terminal residue" evidence="1">
    <location>
        <position position="70"/>
    </location>
</feature>
<reference evidence="1 2" key="1">
    <citation type="journal article" date="1979" name="Int. J. Syst. Evol. Microbiol.">
        <title>Bacillus globisporus subsp. marinus subsp. nov.</title>
        <authorList>
            <person name="Liu H."/>
        </authorList>
    </citation>
    <scope>NUCLEOTIDE SEQUENCE [LARGE SCALE GENOMIC DNA]</scope>
    <source>
        <strain evidence="1 2">DSM 1297</strain>
    </source>
</reference>
<gene>
    <name evidence="1" type="ORF">AB1471_18255</name>
</gene>